<keyword evidence="2" id="KW-1185">Reference proteome</keyword>
<evidence type="ECO:0000313" key="1">
    <source>
        <dbReference type="EMBL" id="KAJ9077513.1"/>
    </source>
</evidence>
<dbReference type="Proteomes" id="UP001165960">
    <property type="component" value="Unassembled WGS sequence"/>
</dbReference>
<proteinExistence type="predicted"/>
<gene>
    <name evidence="1" type="ORF">DSO57_1015914</name>
</gene>
<dbReference type="EMBL" id="QTSX02002193">
    <property type="protein sequence ID" value="KAJ9077513.1"/>
    <property type="molecule type" value="Genomic_DNA"/>
</dbReference>
<organism evidence="1 2">
    <name type="scientific">Entomophthora muscae</name>
    <dbReference type="NCBI Taxonomy" id="34485"/>
    <lineage>
        <taxon>Eukaryota</taxon>
        <taxon>Fungi</taxon>
        <taxon>Fungi incertae sedis</taxon>
        <taxon>Zoopagomycota</taxon>
        <taxon>Entomophthoromycotina</taxon>
        <taxon>Entomophthoromycetes</taxon>
        <taxon>Entomophthorales</taxon>
        <taxon>Entomophthoraceae</taxon>
        <taxon>Entomophthora</taxon>
    </lineage>
</organism>
<sequence>MEWQGSLHMIVLRILLWGSCFGKQLSLKDLDKKYGQCYGINIRELSIERVHRLYSEERLNPAGLVECYLARIKVLDPSLNSVLEINPDAMEEAKRLRWDDSCLPLYGIPILVKDNFATLNTMSTASGSLALLHQYPTSEATVIKLLKRAGAVILGKSNMSEFAGLLSINATRGWSTRGNQTNNVYVLSRSPGGSSSGSAVAVSANLCMVAIGTETDGSIIGPAALNGIVGMKAAVGAIPTDGIIPLAPSQDAVGILARSVEDAFTVYACLDPKELPNIASLRNRHEYFAKRWSPPPSKARVGIVSNEDYLDEIPEASQAIRKFIKRANVNLQWNISMNIKHINQDDGNHPSNSSNI</sequence>
<reference evidence="1" key="1">
    <citation type="submission" date="2022-04" db="EMBL/GenBank/DDBJ databases">
        <title>Genome of the entomopathogenic fungus Entomophthora muscae.</title>
        <authorList>
            <person name="Elya C."/>
            <person name="Lovett B.R."/>
            <person name="Lee E."/>
            <person name="Macias A.M."/>
            <person name="Hajek A.E."/>
            <person name="De Bivort B.L."/>
            <person name="Kasson M.T."/>
            <person name="De Fine Licht H.H."/>
            <person name="Stajich J.E."/>
        </authorList>
    </citation>
    <scope>NUCLEOTIDE SEQUENCE</scope>
    <source>
        <strain evidence="1">Berkeley</strain>
    </source>
</reference>
<accession>A0ACC2TS40</accession>
<evidence type="ECO:0000313" key="2">
    <source>
        <dbReference type="Proteomes" id="UP001165960"/>
    </source>
</evidence>
<name>A0ACC2TS40_9FUNG</name>
<comment type="caution">
    <text evidence="1">The sequence shown here is derived from an EMBL/GenBank/DDBJ whole genome shotgun (WGS) entry which is preliminary data.</text>
</comment>
<protein>
    <submittedName>
        <fullName evidence="1">Uncharacterized protein</fullName>
    </submittedName>
</protein>